<evidence type="ECO:0000313" key="2">
    <source>
        <dbReference type="Proteomes" id="UP000308836"/>
    </source>
</evidence>
<dbReference type="Proteomes" id="UP000308836">
    <property type="component" value="Unassembled WGS sequence"/>
</dbReference>
<gene>
    <name evidence="1" type="primary">cas4</name>
    <name evidence="1" type="ORF">E5336_11760</name>
</gene>
<evidence type="ECO:0000313" key="1">
    <source>
        <dbReference type="EMBL" id="TGY64779.1"/>
    </source>
</evidence>
<accession>A0AC61R483</accession>
<reference evidence="1" key="1">
    <citation type="submission" date="2019-04" db="EMBL/GenBank/DDBJ databases">
        <title>Microbes associate with the intestines of laboratory mice.</title>
        <authorList>
            <person name="Navarre W."/>
            <person name="Wong E."/>
            <person name="Huang K."/>
            <person name="Tropini C."/>
            <person name="Ng K."/>
            <person name="Yu B."/>
        </authorList>
    </citation>
    <scope>NUCLEOTIDE SEQUENCE</scope>
    <source>
        <strain evidence="1">NM09_H32</strain>
    </source>
</reference>
<proteinExistence type="predicted"/>
<organism evidence="1 2">
    <name type="scientific">Dubosiella muris</name>
    <dbReference type="NCBI Taxonomy" id="3038133"/>
    <lineage>
        <taxon>Bacteria</taxon>
        <taxon>Bacillati</taxon>
        <taxon>Bacillota</taxon>
        <taxon>Erysipelotrichia</taxon>
        <taxon>Erysipelotrichales</taxon>
        <taxon>Erysipelotrichaceae</taxon>
        <taxon>Dubosiella</taxon>
    </lineage>
</organism>
<keyword evidence="2" id="KW-1185">Reference proteome</keyword>
<dbReference type="EMBL" id="SRYG01000036">
    <property type="protein sequence ID" value="TGY64779.1"/>
    <property type="molecule type" value="Genomic_DNA"/>
</dbReference>
<name>A0AC61R483_9FIRM</name>
<sequence length="219" mass="25753">MNKYNEVEYLMISGIQHFAFCRRQWGLIHIDKKWAENYHTTLGEQIHERVHDPFLNEKRKDVIIARGMKVVSHELGITGECDVVELRQDKDGVPVFGHRGLFSVYPIEYKKGKPKVSDEDVLQLVAQTICLEEMFCFPIHYGAIYYATTKRREEIKITAELKQKVKDYFIEMHSYFQNQHIPQVKKSKKCQQCSLKELCIPEDNGKSVLEYIHLAMKEE</sequence>
<comment type="caution">
    <text evidence="1">The sequence shown here is derived from an EMBL/GenBank/DDBJ whole genome shotgun (WGS) entry which is preliminary data.</text>
</comment>
<protein>
    <submittedName>
        <fullName evidence="1">CRISPR-associated protein Cas4</fullName>
    </submittedName>
</protein>